<evidence type="ECO:0000313" key="1">
    <source>
        <dbReference type="EMBL" id="KKT20009.1"/>
    </source>
</evidence>
<dbReference type="AlphaFoldDB" id="A0A0G1I9X5"/>
<sequence>MEIKKSGNINQIKVVKGANLSKNYTTHIGTLVKILQKSEGDVIECGGGIFSTPLLHWLCKDMNRKLITYEQDPDYYVFERAFQSRQHVIRFVENWDDIKIPKHVGMPTGEKND</sequence>
<proteinExistence type="predicted"/>
<comment type="caution">
    <text evidence="1">The sequence shown here is derived from an EMBL/GenBank/DDBJ whole genome shotgun (WGS) entry which is preliminary data.</text>
</comment>
<protein>
    <submittedName>
        <fullName evidence="1">Uncharacterized protein</fullName>
    </submittedName>
</protein>
<organism evidence="1 2">
    <name type="scientific">Candidatus Nomurabacteria bacterium GW2011_GWB1_43_7</name>
    <dbReference type="NCBI Taxonomy" id="1618747"/>
    <lineage>
        <taxon>Bacteria</taxon>
        <taxon>Candidatus Nomuraibacteriota</taxon>
    </lineage>
</organism>
<accession>A0A0G1I9X5</accession>
<dbReference type="Proteomes" id="UP000034751">
    <property type="component" value="Unassembled WGS sequence"/>
</dbReference>
<dbReference type="EMBL" id="LCGS01000002">
    <property type="protein sequence ID" value="KKT20009.1"/>
    <property type="molecule type" value="Genomic_DNA"/>
</dbReference>
<name>A0A0G1I9X5_9BACT</name>
<gene>
    <name evidence="1" type="ORF">UW02_C0002G0001</name>
</gene>
<reference evidence="1 2" key="1">
    <citation type="journal article" date="2015" name="Nature">
        <title>rRNA introns, odd ribosomes, and small enigmatic genomes across a large radiation of phyla.</title>
        <authorList>
            <person name="Brown C.T."/>
            <person name="Hug L.A."/>
            <person name="Thomas B.C."/>
            <person name="Sharon I."/>
            <person name="Castelle C.J."/>
            <person name="Singh A."/>
            <person name="Wilkins M.J."/>
            <person name="Williams K.H."/>
            <person name="Banfield J.F."/>
        </authorList>
    </citation>
    <scope>NUCLEOTIDE SEQUENCE [LARGE SCALE GENOMIC DNA]</scope>
</reference>
<evidence type="ECO:0000313" key="2">
    <source>
        <dbReference type="Proteomes" id="UP000034751"/>
    </source>
</evidence>
<dbReference type="STRING" id="1618747.UW02_C0002G0001"/>